<feature type="transmembrane region" description="Helical" evidence="3">
    <location>
        <begin position="46"/>
        <end position="65"/>
    </location>
</feature>
<evidence type="ECO:0000256" key="3">
    <source>
        <dbReference type="SAM" id="Phobius"/>
    </source>
</evidence>
<sequence length="536" mass="58237">MGSVRQEIRYEKLQDTDTEEPEGQVTVRVFRNRSLAASRGRDRETYLRVLSSMLLLLVAVGFVLYELQVSRAEPPRGHNELLENKNELLESDDEEEEDESHHHSHHHDESDNHSDSTGHHHPTNTYHQGIAVTDSDVCSRIGKEMLQDGGTVVDAGIAAVLCLAVIHPHTTSLGAVFSCVVYNGSSNGARMLNALPRDPSPSPFGVPVMLQGLHLLHQNYGHKPWEELLSPAIRLANKGFCVDDTLGRALQNNQQFISSSVGLCNLFCHKNDSTGGLKEVGETVINPSLGKFLEQVSTHYTDSFVTGLLAQSLPDDTDSTIRDKFTAAISHHRPDIEAPVTLHVEELTLYTSGGQTAGRILSNFVQTLNENSSSDSLLLPLMSRRAAPVGTNVIIARSSGDLLVMSLSLNSSFGSGFVSPSTGILLSDFIQHPGLSQESQPEFWACPSVLSLEGDVMGLAATGGSSVPSSLAHIILNHLFLKMNLTESVRESLTHEHFPVKPTRDTNPLAALAVIVEAEHVHVAKSSALCCFHEGL</sequence>
<organism evidence="4 5">
    <name type="scientific">Xenopus laevis</name>
    <name type="common">African clawed frog</name>
    <dbReference type="NCBI Taxonomy" id="8355"/>
    <lineage>
        <taxon>Eukaryota</taxon>
        <taxon>Metazoa</taxon>
        <taxon>Chordata</taxon>
        <taxon>Craniata</taxon>
        <taxon>Vertebrata</taxon>
        <taxon>Euteleostomi</taxon>
        <taxon>Amphibia</taxon>
        <taxon>Batrachia</taxon>
        <taxon>Anura</taxon>
        <taxon>Pipoidea</taxon>
        <taxon>Pipidae</taxon>
        <taxon>Xenopodinae</taxon>
        <taxon>Xenopus</taxon>
        <taxon>Xenopus</taxon>
    </lineage>
</organism>
<dbReference type="PRINTS" id="PR01210">
    <property type="entry name" value="GGTRANSPTASE"/>
</dbReference>
<evidence type="ECO:0000313" key="5">
    <source>
        <dbReference type="RefSeq" id="XP_018097363.1"/>
    </source>
</evidence>
<feature type="region of interest" description="Disordered" evidence="2">
    <location>
        <begin position="89"/>
        <end position="127"/>
    </location>
</feature>
<keyword evidence="3" id="KW-1133">Transmembrane helix</keyword>
<proteinExistence type="inferred from homology"/>
<keyword evidence="3" id="KW-0472">Membrane</keyword>
<accession>A0A310UCY0</accession>
<dbReference type="Proteomes" id="UP000186698">
    <property type="component" value="Chromosome 1S"/>
</dbReference>
<dbReference type="InterPro" id="IPR043137">
    <property type="entry name" value="GGT_ssub_C"/>
</dbReference>
<name>A0A310UCY0_XENLA</name>
<keyword evidence="3" id="KW-0812">Transmembrane</keyword>
<dbReference type="Bgee" id="108705079">
    <property type="expression patterns" value="Expressed in testis and 18 other cell types or tissues"/>
</dbReference>
<dbReference type="InterPro" id="IPR029055">
    <property type="entry name" value="Ntn_hydrolases_N"/>
</dbReference>
<comment type="similarity">
    <text evidence="1">Belongs to the gamma-glutamyltransferase family.</text>
</comment>
<protein>
    <submittedName>
        <fullName evidence="5">Glutathione hydrolase 6</fullName>
    </submittedName>
</protein>
<dbReference type="GeneID" id="108705079"/>
<dbReference type="RefSeq" id="XP_018097363.1">
    <property type="nucleotide sequence ID" value="XM_018241874.2"/>
</dbReference>
<gene>
    <name evidence="5" type="primary">LOC108705079</name>
</gene>
<dbReference type="OrthoDB" id="1081007at2759"/>
<keyword evidence="4" id="KW-1185">Reference proteome</keyword>
<feature type="compositionally biased region" description="Basic and acidic residues" evidence="2">
    <location>
        <begin position="106"/>
        <end position="118"/>
    </location>
</feature>
<dbReference type="Gene3D" id="3.60.20.40">
    <property type="match status" value="1"/>
</dbReference>
<reference evidence="5" key="1">
    <citation type="submission" date="2025-08" db="UniProtKB">
        <authorList>
            <consortium name="RefSeq"/>
        </authorList>
    </citation>
    <scope>IDENTIFICATION</scope>
    <source>
        <strain evidence="5">J_2021</strain>
        <tissue evidence="5">Erythrocytes</tissue>
    </source>
</reference>
<dbReference type="KEGG" id="xla:108705079"/>
<dbReference type="Pfam" id="PF01019">
    <property type="entry name" value="G_glu_transpept"/>
    <property type="match status" value="2"/>
</dbReference>
<dbReference type="GO" id="GO:0016787">
    <property type="term" value="F:hydrolase activity"/>
    <property type="evidence" value="ECO:0007669"/>
    <property type="project" value="UniProtKB-KW"/>
</dbReference>
<evidence type="ECO:0000256" key="2">
    <source>
        <dbReference type="SAM" id="MobiDB-lite"/>
    </source>
</evidence>
<dbReference type="PANTHER" id="PTHR47278">
    <property type="entry name" value="GLUTATHIONE HYDROLASE 6"/>
    <property type="match status" value="1"/>
</dbReference>
<accession>A0A974BRP6</accession>
<dbReference type="AlphaFoldDB" id="A0A310UCY0"/>
<dbReference type="PANTHER" id="PTHR47278:SF1">
    <property type="entry name" value="GLUTATHIONE HYDROLASE 6"/>
    <property type="match status" value="1"/>
</dbReference>
<dbReference type="GO" id="GO:0070062">
    <property type="term" value="C:extracellular exosome"/>
    <property type="evidence" value="ECO:0007669"/>
    <property type="project" value="TreeGrafter"/>
</dbReference>
<dbReference type="SUPFAM" id="SSF56235">
    <property type="entry name" value="N-terminal nucleophile aminohydrolases (Ntn hydrolases)"/>
    <property type="match status" value="1"/>
</dbReference>
<evidence type="ECO:0000256" key="1">
    <source>
        <dbReference type="ARBA" id="ARBA00009381"/>
    </source>
</evidence>
<dbReference type="InterPro" id="IPR052688">
    <property type="entry name" value="Gamma-glutamyltransfase"/>
</dbReference>
<dbReference type="PaxDb" id="8355-A0A310UCY0"/>
<feature type="compositionally biased region" description="Acidic residues" evidence="2">
    <location>
        <begin position="89"/>
        <end position="98"/>
    </location>
</feature>
<dbReference type="STRING" id="8355.A0A310UCY0"/>
<keyword evidence="5" id="KW-0378">Hydrolase</keyword>
<evidence type="ECO:0000313" key="4">
    <source>
        <dbReference type="Proteomes" id="UP000186698"/>
    </source>
</evidence>